<dbReference type="Gene3D" id="3.60.160.10">
    <property type="entry name" value="Mitochondrial biogenesis AIM24"/>
    <property type="match status" value="1"/>
</dbReference>
<dbReference type="EMBL" id="AP025523">
    <property type="protein sequence ID" value="BDE06458.1"/>
    <property type="molecule type" value="Genomic_DNA"/>
</dbReference>
<feature type="domain" description="Zinc-ribbon" evidence="1">
    <location>
        <begin position="3"/>
        <end position="23"/>
    </location>
</feature>
<organism evidence="2 3">
    <name type="scientific">Vulcanimicrobium alpinum</name>
    <dbReference type="NCBI Taxonomy" id="3016050"/>
    <lineage>
        <taxon>Bacteria</taxon>
        <taxon>Bacillati</taxon>
        <taxon>Vulcanimicrobiota</taxon>
        <taxon>Vulcanimicrobiia</taxon>
        <taxon>Vulcanimicrobiales</taxon>
        <taxon>Vulcanimicrobiaceae</taxon>
        <taxon>Vulcanimicrobium</taxon>
    </lineage>
</organism>
<dbReference type="InterPro" id="IPR026870">
    <property type="entry name" value="Zinc_ribbon_dom"/>
</dbReference>
<gene>
    <name evidence="2" type="ORF">WPS_17340</name>
</gene>
<dbReference type="InterPro" id="IPR016031">
    <property type="entry name" value="Trp_RNA-bd_attenuator-like_dom"/>
</dbReference>
<keyword evidence="3" id="KW-1185">Reference proteome</keyword>
<dbReference type="AlphaFoldDB" id="A0AAN1XY26"/>
<name>A0AAN1XY26_UNVUL</name>
<dbReference type="KEGG" id="vab:WPS_17340"/>
<dbReference type="Pfam" id="PF01987">
    <property type="entry name" value="AIM24"/>
    <property type="match status" value="1"/>
</dbReference>
<evidence type="ECO:0000259" key="1">
    <source>
        <dbReference type="Pfam" id="PF13240"/>
    </source>
</evidence>
<proteinExistence type="predicted"/>
<dbReference type="PANTHER" id="PTHR43657">
    <property type="entry name" value="TRYPTOPHAN RNA-BINDING ATTENUATOR PROTEIN-LIKE PROTEIN"/>
    <property type="match status" value="1"/>
</dbReference>
<dbReference type="SUPFAM" id="SSF51219">
    <property type="entry name" value="TRAP-like"/>
    <property type="match status" value="1"/>
</dbReference>
<sequence length="298" mass="31697">MTCPSCQSNVPDGARFCPNCGAPAPQPVSVGTYTEPVAEGDNPKEPIVVGDTTVRVEGELVPVVDVELGPRNSVYFEHHILLWKQPQVRLGFMNLQNAGKRFFAGLQIFISTAQGPGNIAFSREAPGQIVALRLRPGQAIDVREHQFLLATDTVAYDFYWQQGLANLFLSRTGLFIDRFTAQQGEGLLLLHGYGNVFEKTLAPGEQIDVEPGAWLWKDANVAMETVSVLQSGGAGGGLLGALGAFVGGASLIMNRFTGPGRVGLQSMTYHEPAAEGAQQAGGQSNIGGVLGSLFGNKQ</sequence>
<accession>A0AAN1XY26</accession>
<dbReference type="Pfam" id="PF13240">
    <property type="entry name" value="Zn_Ribbon_1"/>
    <property type="match status" value="1"/>
</dbReference>
<dbReference type="InterPro" id="IPR036983">
    <property type="entry name" value="AIM24_sf"/>
</dbReference>
<dbReference type="RefSeq" id="WP_317997415.1">
    <property type="nucleotide sequence ID" value="NZ_AP025523.1"/>
</dbReference>
<dbReference type="PANTHER" id="PTHR43657:SF1">
    <property type="entry name" value="ALTERED INHERITANCE OF MITOCHONDRIA PROTEIN 24, MITOCHONDRIAL"/>
    <property type="match status" value="1"/>
</dbReference>
<evidence type="ECO:0000313" key="3">
    <source>
        <dbReference type="Proteomes" id="UP001317532"/>
    </source>
</evidence>
<dbReference type="Proteomes" id="UP001317532">
    <property type="component" value="Chromosome"/>
</dbReference>
<protein>
    <recommendedName>
        <fullName evidence="1">Zinc-ribbon domain-containing protein</fullName>
    </recommendedName>
</protein>
<reference evidence="2 3" key="1">
    <citation type="journal article" date="2022" name="ISME Commun">
        <title>Vulcanimicrobium alpinus gen. nov. sp. nov., the first cultivated representative of the candidate phylum 'Eremiobacterota', is a metabolically versatile aerobic anoxygenic phototroph.</title>
        <authorList>
            <person name="Yabe S."/>
            <person name="Muto K."/>
            <person name="Abe K."/>
            <person name="Yokota A."/>
            <person name="Staudigel H."/>
            <person name="Tebo B.M."/>
        </authorList>
    </citation>
    <scope>NUCLEOTIDE SEQUENCE [LARGE SCALE GENOMIC DNA]</scope>
    <source>
        <strain evidence="2 3">WC8-2</strain>
    </source>
</reference>
<dbReference type="InterPro" id="IPR002838">
    <property type="entry name" value="AIM24"/>
</dbReference>
<evidence type="ECO:0000313" key="2">
    <source>
        <dbReference type="EMBL" id="BDE06458.1"/>
    </source>
</evidence>